<comment type="caution">
    <text evidence="1">The sequence shown here is derived from an EMBL/GenBank/DDBJ whole genome shotgun (WGS) entry which is preliminary data.</text>
</comment>
<dbReference type="InterPro" id="IPR021799">
    <property type="entry name" value="PIN-like_prokaryotic"/>
</dbReference>
<organism evidence="1 2">
    <name type="scientific">Thiothrix lacustris</name>
    <dbReference type="NCBI Taxonomy" id="525917"/>
    <lineage>
        <taxon>Bacteria</taxon>
        <taxon>Pseudomonadati</taxon>
        <taxon>Pseudomonadota</taxon>
        <taxon>Gammaproteobacteria</taxon>
        <taxon>Thiotrichales</taxon>
        <taxon>Thiotrichaceae</taxon>
        <taxon>Thiothrix</taxon>
    </lineage>
</organism>
<proteinExistence type="predicted"/>
<gene>
    <name evidence="1" type="ORF">BWK73_21480</name>
</gene>
<dbReference type="PANTHER" id="PTHR39550">
    <property type="entry name" value="SLL0658 PROTEIN"/>
    <property type="match status" value="1"/>
</dbReference>
<dbReference type="PANTHER" id="PTHR39550:SF1">
    <property type="entry name" value="SLL0658 PROTEIN"/>
    <property type="match status" value="1"/>
</dbReference>
<dbReference type="Pfam" id="PF11848">
    <property type="entry name" value="DUF3368"/>
    <property type="match status" value="1"/>
</dbReference>
<sequence length="158" mass="17494">MTTVCNSTPIISLSSVGHFDILQQLFGEVIIAEAVYQEIKAKQSHGYREIDAPFINVMPIQGRVYCDLLLKDLDKGEAETIILAKELNATRVLIDENLGYKLAKNAGLNVIRTLSILLKAKEAGLIPALKPILDEMVGKGRWYSHSVYQAILERAGEI</sequence>
<reference evidence="1 2" key="1">
    <citation type="submission" date="2017-01" db="EMBL/GenBank/DDBJ databases">
        <title>Novel large sulfur bacteria in the metagenomes of groundwater-fed chemosynthetic microbial mats in the Lake Huron basin.</title>
        <authorList>
            <person name="Sharrar A.M."/>
            <person name="Flood B.E."/>
            <person name="Bailey J.V."/>
            <person name="Jones D.S."/>
            <person name="Biddanda B."/>
            <person name="Ruberg S.A."/>
            <person name="Marcus D.N."/>
            <person name="Dick G.J."/>
        </authorList>
    </citation>
    <scope>NUCLEOTIDE SEQUENCE [LARGE SCALE GENOMIC DNA]</scope>
    <source>
        <strain evidence="1">A8</strain>
    </source>
</reference>
<evidence type="ECO:0000313" key="2">
    <source>
        <dbReference type="Proteomes" id="UP000192491"/>
    </source>
</evidence>
<accession>A0A1Y1QNE5</accession>
<dbReference type="EMBL" id="MTEJ01000127">
    <property type="protein sequence ID" value="OQX09968.1"/>
    <property type="molecule type" value="Genomic_DNA"/>
</dbReference>
<dbReference type="AlphaFoldDB" id="A0A1Y1QNE5"/>
<dbReference type="Proteomes" id="UP000192491">
    <property type="component" value="Unassembled WGS sequence"/>
</dbReference>
<evidence type="ECO:0000313" key="1">
    <source>
        <dbReference type="EMBL" id="OQX09968.1"/>
    </source>
</evidence>
<name>A0A1Y1QNE5_9GAMM</name>
<protein>
    <submittedName>
        <fullName evidence="1">Nucleic acid-binding protein</fullName>
    </submittedName>
</protein>